<evidence type="ECO:0000313" key="2">
    <source>
        <dbReference type="EMBL" id="VZR98696.1"/>
    </source>
</evidence>
<organism evidence="2">
    <name type="scientific">Mycoplasma feriruminatoris</name>
    <dbReference type="NCBI Taxonomy" id="1179777"/>
    <lineage>
        <taxon>Bacteria</taxon>
        <taxon>Bacillati</taxon>
        <taxon>Mycoplasmatota</taxon>
        <taxon>Mollicutes</taxon>
        <taxon>Mycoplasmataceae</taxon>
        <taxon>Mycoplasma</taxon>
    </lineage>
</organism>
<keyword evidence="1" id="KW-0812">Transmembrane</keyword>
<reference evidence="2" key="1">
    <citation type="submission" date="2019-11" db="EMBL/GenBank/DDBJ databases">
        <authorList>
            <person name="Falquet L."/>
            <person name="Falquet L."/>
        </authorList>
    </citation>
    <scope>NUCLEOTIDE SEQUENCE</scope>
    <source>
        <strain evidence="2">8756-13</strain>
    </source>
</reference>
<sequence>MQELYLKLINLGLNILKVDKLKYFILKNEEFRLKYIDLVNDILTLEKNHNQNLEDKVFGTTFAKALISITKQTNKQRFETKDHIKVEDIETNYNQLVSYIVKTFKVVKSKLVSLNEEISEEIINKNATLTDQVISKVEARIAKQEQVKESVTDKTSEQVKTSQTEQVEVQMVQPIEQIEVEQIEQKQTSQQADFLNSFNPNMFANLNNAELPVLPSQDPRFYPYKGKPKFMPYLKIVLCVLAVLSTILLASSLLYLSYTTIDISSNTYANLIEQSKGWDDLFKVGDKEILKKFPIGISQITLMFIRGFGLPILIYMIPTILICTYTKKSLSNPREKYRIPLFPIIFFIMFFIGLTVNLYEFTSLEKFKDAWQKALMAFTSKSDIDINKFFEPILKDYVQKFQLGVGLVLSSLVVTILTLLLAVVLIIVNPKLDREKIMKATLEHQKAVMAIMQGQKYEMDPSLYEEDEVEIKHPSKLKLFFLKLKNKNKKEDSKDTNN</sequence>
<evidence type="ECO:0000256" key="1">
    <source>
        <dbReference type="SAM" id="Phobius"/>
    </source>
</evidence>
<dbReference type="AlphaFoldDB" id="A0A654IKB7"/>
<feature type="transmembrane region" description="Helical" evidence="1">
    <location>
        <begin position="403"/>
        <end position="428"/>
    </location>
</feature>
<keyword evidence="1" id="KW-1133">Transmembrane helix</keyword>
<gene>
    <name evidence="2" type="ORF">MF5295_00894</name>
</gene>
<name>A0A654IKB7_9MOLU</name>
<protein>
    <submittedName>
        <fullName evidence="2">Uncharacterized protein</fullName>
    </submittedName>
</protein>
<dbReference type="EMBL" id="LR739235">
    <property type="protein sequence ID" value="VZR98696.1"/>
    <property type="molecule type" value="Genomic_DNA"/>
</dbReference>
<keyword evidence="1" id="KW-0472">Membrane</keyword>
<accession>A0A654IKB7</accession>
<feature type="transmembrane region" description="Helical" evidence="1">
    <location>
        <begin position="337"/>
        <end position="359"/>
    </location>
</feature>
<feature type="transmembrane region" description="Helical" evidence="1">
    <location>
        <begin position="233"/>
        <end position="258"/>
    </location>
</feature>
<feature type="transmembrane region" description="Helical" evidence="1">
    <location>
        <begin position="303"/>
        <end position="325"/>
    </location>
</feature>
<proteinExistence type="predicted"/>